<dbReference type="EMBL" id="JANPWB010000003">
    <property type="protein sequence ID" value="KAJ1203038.1"/>
    <property type="molecule type" value="Genomic_DNA"/>
</dbReference>
<organism evidence="1 2">
    <name type="scientific">Pleurodeles waltl</name>
    <name type="common">Iberian ribbed newt</name>
    <dbReference type="NCBI Taxonomy" id="8319"/>
    <lineage>
        <taxon>Eukaryota</taxon>
        <taxon>Metazoa</taxon>
        <taxon>Chordata</taxon>
        <taxon>Craniata</taxon>
        <taxon>Vertebrata</taxon>
        <taxon>Euteleostomi</taxon>
        <taxon>Amphibia</taxon>
        <taxon>Batrachia</taxon>
        <taxon>Caudata</taxon>
        <taxon>Salamandroidea</taxon>
        <taxon>Salamandridae</taxon>
        <taxon>Pleurodelinae</taxon>
        <taxon>Pleurodeles</taxon>
    </lineage>
</organism>
<dbReference type="Proteomes" id="UP001066276">
    <property type="component" value="Chromosome 2_1"/>
</dbReference>
<sequence length="153" mass="16414">MLAGSRSPGSVTSVLPFGPVVSAASQALLFQDRIPGEMLRFIGSHRPPSAGLGHRVVAPPGAPRLICSKQHVAYDSPGVIYRGPVLLTSAQRCSRFVTLARPSSGTHLRWAPVVWVRLAALPHDPVVPTAYPAPQLQDRTLSTLEDVDLLRIN</sequence>
<proteinExistence type="predicted"/>
<comment type="caution">
    <text evidence="1">The sequence shown here is derived from an EMBL/GenBank/DDBJ whole genome shotgun (WGS) entry which is preliminary data.</text>
</comment>
<reference evidence="1" key="1">
    <citation type="journal article" date="2022" name="bioRxiv">
        <title>Sequencing and chromosome-scale assembly of the giantPleurodeles waltlgenome.</title>
        <authorList>
            <person name="Brown T."/>
            <person name="Elewa A."/>
            <person name="Iarovenko S."/>
            <person name="Subramanian E."/>
            <person name="Araus A.J."/>
            <person name="Petzold A."/>
            <person name="Susuki M."/>
            <person name="Suzuki K.-i.T."/>
            <person name="Hayashi T."/>
            <person name="Toyoda A."/>
            <person name="Oliveira C."/>
            <person name="Osipova E."/>
            <person name="Leigh N.D."/>
            <person name="Simon A."/>
            <person name="Yun M.H."/>
        </authorList>
    </citation>
    <scope>NUCLEOTIDE SEQUENCE</scope>
    <source>
        <strain evidence="1">20211129_DDA</strain>
        <tissue evidence="1">Liver</tissue>
    </source>
</reference>
<accession>A0AAV7VNW7</accession>
<name>A0AAV7VNW7_PLEWA</name>
<gene>
    <name evidence="1" type="ORF">NDU88_006833</name>
</gene>
<protein>
    <submittedName>
        <fullName evidence="1">Uncharacterized protein</fullName>
    </submittedName>
</protein>
<evidence type="ECO:0000313" key="1">
    <source>
        <dbReference type="EMBL" id="KAJ1203038.1"/>
    </source>
</evidence>
<evidence type="ECO:0000313" key="2">
    <source>
        <dbReference type="Proteomes" id="UP001066276"/>
    </source>
</evidence>
<keyword evidence="2" id="KW-1185">Reference proteome</keyword>
<dbReference type="AlphaFoldDB" id="A0AAV7VNW7"/>